<dbReference type="InterPro" id="IPR011990">
    <property type="entry name" value="TPR-like_helical_dom_sf"/>
</dbReference>
<keyword evidence="5" id="KW-0802">TPR repeat</keyword>
<evidence type="ECO:0000259" key="7">
    <source>
        <dbReference type="PROSITE" id="PS50011"/>
    </source>
</evidence>
<dbReference type="Gene3D" id="1.25.40.10">
    <property type="entry name" value="Tetratricopeptide repeat domain"/>
    <property type="match status" value="2"/>
</dbReference>
<keyword evidence="6" id="KW-0812">Transmembrane</keyword>
<dbReference type="SMART" id="SM00220">
    <property type="entry name" value="S_TKc"/>
    <property type="match status" value="1"/>
</dbReference>
<evidence type="ECO:0000313" key="8">
    <source>
        <dbReference type="EMBL" id="MFC3195269.1"/>
    </source>
</evidence>
<dbReference type="PANTHER" id="PTHR43289">
    <property type="entry name" value="MITOGEN-ACTIVATED PROTEIN KINASE KINASE KINASE 20-RELATED"/>
    <property type="match status" value="1"/>
</dbReference>
<dbReference type="EMBL" id="JBHRTS010000007">
    <property type="protein sequence ID" value="MFC3195269.1"/>
    <property type="molecule type" value="Genomic_DNA"/>
</dbReference>
<evidence type="ECO:0000256" key="1">
    <source>
        <dbReference type="ARBA" id="ARBA00022679"/>
    </source>
</evidence>
<feature type="transmembrane region" description="Helical" evidence="6">
    <location>
        <begin position="393"/>
        <end position="414"/>
    </location>
</feature>
<feature type="repeat" description="TPR" evidence="5">
    <location>
        <begin position="483"/>
        <end position="516"/>
    </location>
</feature>
<keyword evidence="6" id="KW-0472">Membrane</keyword>
<evidence type="ECO:0000313" key="9">
    <source>
        <dbReference type="Proteomes" id="UP001595533"/>
    </source>
</evidence>
<evidence type="ECO:0000256" key="2">
    <source>
        <dbReference type="ARBA" id="ARBA00022741"/>
    </source>
</evidence>
<dbReference type="SUPFAM" id="SSF56112">
    <property type="entry name" value="Protein kinase-like (PK-like)"/>
    <property type="match status" value="1"/>
</dbReference>
<accession>A0ABV7JEI3</accession>
<dbReference type="CDD" id="cd14014">
    <property type="entry name" value="STKc_PknB_like"/>
    <property type="match status" value="1"/>
</dbReference>
<evidence type="ECO:0000256" key="3">
    <source>
        <dbReference type="ARBA" id="ARBA00022777"/>
    </source>
</evidence>
<keyword evidence="1" id="KW-0808">Transferase</keyword>
<dbReference type="Pfam" id="PF00069">
    <property type="entry name" value="Pkinase"/>
    <property type="match status" value="1"/>
</dbReference>
<dbReference type="PROSITE" id="PS50005">
    <property type="entry name" value="TPR"/>
    <property type="match status" value="2"/>
</dbReference>
<evidence type="ECO:0000256" key="4">
    <source>
        <dbReference type="ARBA" id="ARBA00022840"/>
    </source>
</evidence>
<keyword evidence="9" id="KW-1185">Reference proteome</keyword>
<evidence type="ECO:0000256" key="5">
    <source>
        <dbReference type="PROSITE-ProRule" id="PRU00339"/>
    </source>
</evidence>
<gene>
    <name evidence="8" type="ORF">ACFODZ_13530</name>
</gene>
<keyword evidence="3" id="KW-0418">Kinase</keyword>
<organism evidence="8 9">
    <name type="scientific">Marinicella sediminis</name>
    <dbReference type="NCBI Taxonomy" id="1792834"/>
    <lineage>
        <taxon>Bacteria</taxon>
        <taxon>Pseudomonadati</taxon>
        <taxon>Pseudomonadota</taxon>
        <taxon>Gammaproteobacteria</taxon>
        <taxon>Lysobacterales</taxon>
        <taxon>Marinicellaceae</taxon>
        <taxon>Marinicella</taxon>
    </lineage>
</organism>
<evidence type="ECO:0000256" key="6">
    <source>
        <dbReference type="SAM" id="Phobius"/>
    </source>
</evidence>
<keyword evidence="2" id="KW-0547">Nucleotide-binding</keyword>
<dbReference type="Gene3D" id="3.30.200.20">
    <property type="entry name" value="Phosphorylase Kinase, domain 1"/>
    <property type="match status" value="1"/>
</dbReference>
<dbReference type="Gene3D" id="1.10.510.10">
    <property type="entry name" value="Transferase(Phosphotransferase) domain 1"/>
    <property type="match status" value="1"/>
</dbReference>
<keyword evidence="6" id="KW-1133">Transmembrane helix</keyword>
<dbReference type="InterPro" id="IPR011009">
    <property type="entry name" value="Kinase-like_dom_sf"/>
</dbReference>
<sequence>MKDNTGSKDQQNSQWQLLWSLFDQAISGSAEQQISLLAQVRVQHPDCYQELSAMLTAHNSDHPLLDEPDQLTNWHQDLTIPDHIGGYEIIGPLGSGGAGDVFKARQNNDGFEHTVAIKLAPVGRYSSWVLDSFNNELNMLLSLNHPNIERLYEGGVSADNIPYLVVEYIDGEHLNVHCDQHQLKLRARISLFIQVCDAVATLHQSLIIHRDIKMSNIMVDQQGTAKLLDFGLAKFTDIGGRDESAEMTLSGWMMTLAYASPEQVKGELITTASDVYALGVVLHALLCGQLPHQIKAHDLADAAKQITEVIPPPPSEHITDASSVSQVEPNLRGKLKGELDAIVSKALQKDPLRRYSSAQQLAEDLQRYLHHQPVLASPDSVWYRMKKFTQRHAIGVASTSLFVMALVLLSVLLFNRSVELEQSLLATQQEKQRVRQVTDFLIDVFKTSDPLLSQTEVVDVKTLLDHASEQLASQFTDQPATRAKLYETLGSVYLNMSDVQQAELLLQEANRINTERSPQDRLEALLIEAQLLQSKGDIKPALALLDLFNQQQGTLNLPIALVMKMALLQGQLLSQIGDPTAAIQVINEAKARLASAEPMADEYRIRQLEADMNHLLGSVYWKLGDWPQVKKHYQASYQSHVQRLGNAHHLTLRSLSALGVLDYARGRFSEALDKLNEVLKQRQQQLGDNHYLTAEAHNRVGAAFYELGQLADAEAHYQAAVQGLQDSGLGQSIKLTRVLNNLGLIKRQQKQYQAAAALFSRALVIQTELLGETHPDLAAMVNNLGLTAYDQNLLPEALEWFQKSYDLQFQANGHQHVNIAFSMTNIARMYVMMGQADQVDNWLDDALALRAEKLGTDNLMYAATLMAKAEWAWAIKDWALASQLADQALTIRSAQLADDDWRMAVVRHLRNSLAARQGDAQYDRLLACDLQLIQQQFGVTHPMVRSARERSPGVGVELCAKD</sequence>
<dbReference type="InterPro" id="IPR019734">
    <property type="entry name" value="TPR_rpt"/>
</dbReference>
<dbReference type="RefSeq" id="WP_077411625.1">
    <property type="nucleotide sequence ID" value="NZ_JBHRTS010000007.1"/>
</dbReference>
<protein>
    <submittedName>
        <fullName evidence="8">Tetratricopeptide repeat protein</fullName>
    </submittedName>
</protein>
<feature type="domain" description="Protein kinase" evidence="7">
    <location>
        <begin position="87"/>
        <end position="369"/>
    </location>
</feature>
<dbReference type="InterPro" id="IPR000719">
    <property type="entry name" value="Prot_kinase_dom"/>
</dbReference>
<feature type="repeat" description="TPR" evidence="5">
    <location>
        <begin position="736"/>
        <end position="769"/>
    </location>
</feature>
<dbReference type="SMART" id="SM00028">
    <property type="entry name" value="TPR"/>
    <property type="match status" value="7"/>
</dbReference>
<comment type="caution">
    <text evidence="8">The sequence shown here is derived from an EMBL/GenBank/DDBJ whole genome shotgun (WGS) entry which is preliminary data.</text>
</comment>
<dbReference type="InterPro" id="IPR008271">
    <property type="entry name" value="Ser/Thr_kinase_AS"/>
</dbReference>
<reference evidence="9" key="1">
    <citation type="journal article" date="2019" name="Int. J. Syst. Evol. Microbiol.">
        <title>The Global Catalogue of Microorganisms (GCM) 10K type strain sequencing project: providing services to taxonomists for standard genome sequencing and annotation.</title>
        <authorList>
            <consortium name="The Broad Institute Genomics Platform"/>
            <consortium name="The Broad Institute Genome Sequencing Center for Infectious Disease"/>
            <person name="Wu L."/>
            <person name="Ma J."/>
        </authorList>
    </citation>
    <scope>NUCLEOTIDE SEQUENCE [LARGE SCALE GENOMIC DNA]</scope>
    <source>
        <strain evidence="9">KCTC 42953</strain>
    </source>
</reference>
<proteinExistence type="predicted"/>
<dbReference type="PANTHER" id="PTHR43289:SF34">
    <property type="entry name" value="SERINE_THREONINE-PROTEIN KINASE YBDM-RELATED"/>
    <property type="match status" value="1"/>
</dbReference>
<name>A0ABV7JEI3_9GAMM</name>
<dbReference type="Proteomes" id="UP001595533">
    <property type="component" value="Unassembled WGS sequence"/>
</dbReference>
<dbReference type="PROSITE" id="PS50011">
    <property type="entry name" value="PROTEIN_KINASE_DOM"/>
    <property type="match status" value="1"/>
</dbReference>
<dbReference type="SUPFAM" id="SSF48452">
    <property type="entry name" value="TPR-like"/>
    <property type="match status" value="3"/>
</dbReference>
<dbReference type="PROSITE" id="PS00108">
    <property type="entry name" value="PROTEIN_KINASE_ST"/>
    <property type="match status" value="1"/>
</dbReference>
<keyword evidence="4" id="KW-0067">ATP-binding</keyword>
<dbReference type="Pfam" id="PF13424">
    <property type="entry name" value="TPR_12"/>
    <property type="match status" value="3"/>
</dbReference>